<keyword evidence="7" id="KW-0418">Kinase</keyword>
<feature type="repeat" description="WD" evidence="3">
    <location>
        <begin position="413"/>
        <end position="454"/>
    </location>
</feature>
<dbReference type="Pfam" id="PF00400">
    <property type="entry name" value="WD40"/>
    <property type="match status" value="7"/>
</dbReference>
<feature type="region of interest" description="Disordered" evidence="5">
    <location>
        <begin position="376"/>
        <end position="409"/>
    </location>
</feature>
<dbReference type="PANTHER" id="PTHR44129">
    <property type="entry name" value="WD REPEAT-CONTAINING PROTEIN POP1"/>
    <property type="match status" value="1"/>
</dbReference>
<dbReference type="Proteomes" id="UP001344251">
    <property type="component" value="Chromosome"/>
</dbReference>
<feature type="repeat" description="WD" evidence="3">
    <location>
        <begin position="499"/>
        <end position="540"/>
    </location>
</feature>
<proteinExistence type="predicted"/>
<keyword evidence="4" id="KW-0067">ATP-binding</keyword>
<dbReference type="InterPro" id="IPR050349">
    <property type="entry name" value="WD_LIS1/nudF_dynein_reg"/>
</dbReference>
<evidence type="ECO:0000256" key="2">
    <source>
        <dbReference type="ARBA" id="ARBA00022737"/>
    </source>
</evidence>
<name>A0ABZ1F8P6_9ACTN</name>
<dbReference type="InterPro" id="IPR036322">
    <property type="entry name" value="WD40_repeat_dom_sf"/>
</dbReference>
<feature type="region of interest" description="Disordered" evidence="5">
    <location>
        <begin position="295"/>
        <end position="342"/>
    </location>
</feature>
<dbReference type="PROSITE" id="PS50294">
    <property type="entry name" value="WD_REPEATS_REGION"/>
    <property type="match status" value="5"/>
</dbReference>
<dbReference type="SUPFAM" id="SSF50978">
    <property type="entry name" value="WD40 repeat-like"/>
    <property type="match status" value="1"/>
</dbReference>
<reference evidence="7 8" key="1">
    <citation type="submission" date="2022-10" db="EMBL/GenBank/DDBJ databases">
        <title>The complete genomes of actinobacterial strains from the NBC collection.</title>
        <authorList>
            <person name="Joergensen T.S."/>
            <person name="Alvarez Arevalo M."/>
            <person name="Sterndorff E.B."/>
            <person name="Faurdal D."/>
            <person name="Vuksanovic O."/>
            <person name="Mourched A.-S."/>
            <person name="Charusanti P."/>
            <person name="Shaw S."/>
            <person name="Blin K."/>
            <person name="Weber T."/>
        </authorList>
    </citation>
    <scope>NUCLEOTIDE SEQUENCE [LARGE SCALE GENOMIC DNA]</scope>
    <source>
        <strain evidence="7 8">NBC 01774</strain>
    </source>
</reference>
<keyword evidence="4" id="KW-0547">Nucleotide-binding</keyword>
<dbReference type="Gene3D" id="1.10.510.10">
    <property type="entry name" value="Transferase(Phosphotransferase) domain 1"/>
    <property type="match status" value="1"/>
</dbReference>
<dbReference type="CDD" id="cd00200">
    <property type="entry name" value="WD40"/>
    <property type="match status" value="1"/>
</dbReference>
<dbReference type="InterPro" id="IPR017441">
    <property type="entry name" value="Protein_kinase_ATP_BS"/>
</dbReference>
<feature type="domain" description="Protein kinase" evidence="6">
    <location>
        <begin position="12"/>
        <end position="267"/>
    </location>
</feature>
<dbReference type="GO" id="GO:0016301">
    <property type="term" value="F:kinase activity"/>
    <property type="evidence" value="ECO:0007669"/>
    <property type="project" value="UniProtKB-KW"/>
</dbReference>
<dbReference type="PRINTS" id="PR00320">
    <property type="entry name" value="GPROTEINBRPT"/>
</dbReference>
<evidence type="ECO:0000256" key="3">
    <source>
        <dbReference type="PROSITE-ProRule" id="PRU00221"/>
    </source>
</evidence>
<feature type="compositionally biased region" description="Pro residues" evidence="5">
    <location>
        <begin position="383"/>
        <end position="395"/>
    </location>
</feature>
<dbReference type="Pfam" id="PF00069">
    <property type="entry name" value="Pkinase"/>
    <property type="match status" value="1"/>
</dbReference>
<sequence>MGPSDPETVGRYRLYAELGSGAMGRVLLAGAPDGQLAALKQVRAHFVEDEGFRARFRREVSAARAVSGPHTAAVLDADADAELPWLASEFVSGVSLREAVHVTGELPEEPALRLAAGLAAALTAVHRAGLVHRGLKPADVLLTDDGLRVTDFGVARAAESDGGSALTHTGWLAGAVGFMSPEQTEGQRLTPRSDVFSLGAVLFAACTGRGPFAGPSTPQTLYNVVHTEPDLGMLPERLRDLVRPCLAKDPVRRPTPAQLLEQLDPAASSARPWPPPVHTLIARRREDVATLLQEAAAAPGDERTGALTTGTRSRQPSAPDSGSAATTPAALPAGRPVPPSRTARPRWRLLLRAGLPAALAALLGAVVLWTLRPAPPGTDARPRPPASSPGRPEPSPGEHESAPRAPVKQPVNLFGHTGFITDVAYSPDGRTLATSSSDGTARLWSVSGHRQLGRPLSHGSGAVNGMAFSPDGRTLATGGSDGTVRLWSVSGRRQLAGPLSAGSDPVAGVAFSPDGTTLAAGGDRGATQLWNVSTRRQLGRPLQRQYYGKVNSVAFSPDGRTLATGESDGTARLWDVAGRRQLGRPLGPFIHVSGVAFSPDGRTLAVGAWDRTTRLWDVASQRQVAELRDSDIVSGVAFSPDGRTVATANTYQVRLWDASGHRQRGRIDSGAVTNPNCVAFSPDGRSLATGSGDNDGAVQLWDVSGFD</sequence>
<keyword evidence="7" id="KW-0808">Transferase</keyword>
<feature type="repeat" description="WD" evidence="3">
    <location>
        <begin position="592"/>
        <end position="626"/>
    </location>
</feature>
<dbReference type="PROSITE" id="PS00678">
    <property type="entry name" value="WD_REPEATS_1"/>
    <property type="match status" value="2"/>
</dbReference>
<dbReference type="InterPro" id="IPR020472">
    <property type="entry name" value="WD40_PAC1"/>
</dbReference>
<feature type="compositionally biased region" description="Polar residues" evidence="5">
    <location>
        <begin position="306"/>
        <end position="326"/>
    </location>
</feature>
<dbReference type="Gene3D" id="2.130.10.10">
    <property type="entry name" value="YVTN repeat-like/Quinoprotein amine dehydrogenase"/>
    <property type="match status" value="2"/>
</dbReference>
<evidence type="ECO:0000259" key="6">
    <source>
        <dbReference type="PROSITE" id="PS50011"/>
    </source>
</evidence>
<dbReference type="CDD" id="cd14014">
    <property type="entry name" value="STKc_PknB_like"/>
    <property type="match status" value="1"/>
</dbReference>
<accession>A0ABZ1F8P6</accession>
<keyword evidence="8" id="KW-1185">Reference proteome</keyword>
<dbReference type="InterPro" id="IPR011009">
    <property type="entry name" value="Kinase-like_dom_sf"/>
</dbReference>
<dbReference type="EMBL" id="CP109106">
    <property type="protein sequence ID" value="WSB66682.1"/>
    <property type="molecule type" value="Genomic_DNA"/>
</dbReference>
<dbReference type="InterPro" id="IPR000719">
    <property type="entry name" value="Prot_kinase_dom"/>
</dbReference>
<evidence type="ECO:0000256" key="1">
    <source>
        <dbReference type="ARBA" id="ARBA00022574"/>
    </source>
</evidence>
<evidence type="ECO:0000313" key="7">
    <source>
        <dbReference type="EMBL" id="WSB66682.1"/>
    </source>
</evidence>
<dbReference type="InterPro" id="IPR015943">
    <property type="entry name" value="WD40/YVTN_repeat-like_dom_sf"/>
</dbReference>
<dbReference type="PROSITE" id="PS00107">
    <property type="entry name" value="PROTEIN_KINASE_ATP"/>
    <property type="match status" value="1"/>
</dbReference>
<evidence type="ECO:0000256" key="4">
    <source>
        <dbReference type="PROSITE-ProRule" id="PRU10141"/>
    </source>
</evidence>
<dbReference type="InterPro" id="IPR019775">
    <property type="entry name" value="WD40_repeat_CS"/>
</dbReference>
<feature type="repeat" description="WD" evidence="3">
    <location>
        <begin position="543"/>
        <end position="584"/>
    </location>
</feature>
<dbReference type="InterPro" id="IPR001680">
    <property type="entry name" value="WD40_rpt"/>
</dbReference>
<evidence type="ECO:0000256" key="5">
    <source>
        <dbReference type="SAM" id="MobiDB-lite"/>
    </source>
</evidence>
<feature type="repeat" description="WD" evidence="3">
    <location>
        <begin position="456"/>
        <end position="497"/>
    </location>
</feature>
<organism evidence="7 8">
    <name type="scientific">Streptomyces decoyicus</name>
    <dbReference type="NCBI Taxonomy" id="249567"/>
    <lineage>
        <taxon>Bacteria</taxon>
        <taxon>Bacillati</taxon>
        <taxon>Actinomycetota</taxon>
        <taxon>Actinomycetes</taxon>
        <taxon>Kitasatosporales</taxon>
        <taxon>Streptomycetaceae</taxon>
        <taxon>Streptomyces</taxon>
    </lineage>
</organism>
<dbReference type="PROSITE" id="PS50011">
    <property type="entry name" value="PROTEIN_KINASE_DOM"/>
    <property type="match status" value="1"/>
</dbReference>
<dbReference type="RefSeq" id="WP_326615816.1">
    <property type="nucleotide sequence ID" value="NZ_CP109106.1"/>
</dbReference>
<dbReference type="PROSITE" id="PS50082">
    <property type="entry name" value="WD_REPEATS_2"/>
    <property type="match status" value="5"/>
</dbReference>
<dbReference type="SUPFAM" id="SSF56112">
    <property type="entry name" value="Protein kinase-like (PK-like)"/>
    <property type="match status" value="1"/>
</dbReference>
<feature type="binding site" evidence="4">
    <location>
        <position position="40"/>
    </location>
    <ligand>
        <name>ATP</name>
        <dbReference type="ChEBI" id="CHEBI:30616"/>
    </ligand>
</feature>
<keyword evidence="1 3" id="KW-0853">WD repeat</keyword>
<dbReference type="SMART" id="SM00320">
    <property type="entry name" value="WD40"/>
    <property type="match status" value="7"/>
</dbReference>
<gene>
    <name evidence="7" type="ORF">OG863_01105</name>
</gene>
<evidence type="ECO:0000313" key="8">
    <source>
        <dbReference type="Proteomes" id="UP001344251"/>
    </source>
</evidence>
<keyword evidence="2" id="KW-0677">Repeat</keyword>
<dbReference type="Gene3D" id="3.30.200.20">
    <property type="entry name" value="Phosphorylase Kinase, domain 1"/>
    <property type="match status" value="1"/>
</dbReference>
<protein>
    <submittedName>
        <fullName evidence="7">Protein kinase</fullName>
    </submittedName>
</protein>